<accession>A0A4S8M5D4</accession>
<protein>
    <recommendedName>
        <fullName evidence="3">F-box domain-containing protein</fullName>
    </recommendedName>
</protein>
<sequence>MISSCPAEIQDVILHDISPMDRIRYSLTSRQENRAVVSYNQRTFRIRKLLLRYFDTILDIAQFRFLQYETGMLISGSAAVQFFDNTVYPGSDLDLYVEIGKVESVAEFLLEKDYRFEPGERQPKDWKQGFLWCESAFRYYHSLGRIHNGGHRGVFNFGKEGKRVQVVACCQTPLKVILNFHSTCVMNVISHSYAYSFYPHETFEERVSVCVRLEANGRFSDACNKYARRGWSIV</sequence>
<dbReference type="Proteomes" id="UP000297245">
    <property type="component" value="Unassembled WGS sequence"/>
</dbReference>
<dbReference type="OrthoDB" id="3041043at2759"/>
<name>A0A4S8M5D4_DENBC</name>
<dbReference type="EMBL" id="ML179156">
    <property type="protein sequence ID" value="THU97434.1"/>
    <property type="molecule type" value="Genomic_DNA"/>
</dbReference>
<keyword evidence="2" id="KW-1185">Reference proteome</keyword>
<dbReference type="AlphaFoldDB" id="A0A4S8M5D4"/>
<reference evidence="1 2" key="1">
    <citation type="journal article" date="2019" name="Nat. Ecol. Evol.">
        <title>Megaphylogeny resolves global patterns of mushroom evolution.</title>
        <authorList>
            <person name="Varga T."/>
            <person name="Krizsan K."/>
            <person name="Foldi C."/>
            <person name="Dima B."/>
            <person name="Sanchez-Garcia M."/>
            <person name="Sanchez-Ramirez S."/>
            <person name="Szollosi G.J."/>
            <person name="Szarkandi J.G."/>
            <person name="Papp V."/>
            <person name="Albert L."/>
            <person name="Andreopoulos W."/>
            <person name="Angelini C."/>
            <person name="Antonin V."/>
            <person name="Barry K.W."/>
            <person name="Bougher N.L."/>
            <person name="Buchanan P."/>
            <person name="Buyck B."/>
            <person name="Bense V."/>
            <person name="Catcheside P."/>
            <person name="Chovatia M."/>
            <person name="Cooper J."/>
            <person name="Damon W."/>
            <person name="Desjardin D."/>
            <person name="Finy P."/>
            <person name="Geml J."/>
            <person name="Haridas S."/>
            <person name="Hughes K."/>
            <person name="Justo A."/>
            <person name="Karasinski D."/>
            <person name="Kautmanova I."/>
            <person name="Kiss B."/>
            <person name="Kocsube S."/>
            <person name="Kotiranta H."/>
            <person name="LaButti K.M."/>
            <person name="Lechner B.E."/>
            <person name="Liimatainen K."/>
            <person name="Lipzen A."/>
            <person name="Lukacs Z."/>
            <person name="Mihaltcheva S."/>
            <person name="Morgado L.N."/>
            <person name="Niskanen T."/>
            <person name="Noordeloos M.E."/>
            <person name="Ohm R.A."/>
            <person name="Ortiz-Santana B."/>
            <person name="Ovrebo C."/>
            <person name="Racz N."/>
            <person name="Riley R."/>
            <person name="Savchenko A."/>
            <person name="Shiryaev A."/>
            <person name="Soop K."/>
            <person name="Spirin V."/>
            <person name="Szebenyi C."/>
            <person name="Tomsovsky M."/>
            <person name="Tulloss R.E."/>
            <person name="Uehling J."/>
            <person name="Grigoriev I.V."/>
            <person name="Vagvolgyi C."/>
            <person name="Papp T."/>
            <person name="Martin F.M."/>
            <person name="Miettinen O."/>
            <person name="Hibbett D.S."/>
            <person name="Nagy L.G."/>
        </authorList>
    </citation>
    <scope>NUCLEOTIDE SEQUENCE [LARGE SCALE GENOMIC DNA]</scope>
    <source>
        <strain evidence="1 2">CBS 962.96</strain>
    </source>
</reference>
<proteinExistence type="predicted"/>
<gene>
    <name evidence="1" type="ORF">K435DRAFT_889097</name>
</gene>
<evidence type="ECO:0000313" key="2">
    <source>
        <dbReference type="Proteomes" id="UP000297245"/>
    </source>
</evidence>
<evidence type="ECO:0008006" key="3">
    <source>
        <dbReference type="Google" id="ProtNLM"/>
    </source>
</evidence>
<evidence type="ECO:0000313" key="1">
    <source>
        <dbReference type="EMBL" id="THU97434.1"/>
    </source>
</evidence>
<feature type="non-terminal residue" evidence="1">
    <location>
        <position position="234"/>
    </location>
</feature>
<organism evidence="1 2">
    <name type="scientific">Dendrothele bispora (strain CBS 962.96)</name>
    <dbReference type="NCBI Taxonomy" id="1314807"/>
    <lineage>
        <taxon>Eukaryota</taxon>
        <taxon>Fungi</taxon>
        <taxon>Dikarya</taxon>
        <taxon>Basidiomycota</taxon>
        <taxon>Agaricomycotina</taxon>
        <taxon>Agaricomycetes</taxon>
        <taxon>Agaricomycetidae</taxon>
        <taxon>Agaricales</taxon>
        <taxon>Agaricales incertae sedis</taxon>
        <taxon>Dendrothele</taxon>
    </lineage>
</organism>